<evidence type="ECO:0000313" key="9">
    <source>
        <dbReference type="EMBL" id="PPQ67194.1"/>
    </source>
</evidence>
<dbReference type="GO" id="GO:0005634">
    <property type="term" value="C:nucleus"/>
    <property type="evidence" value="ECO:0007669"/>
    <property type="project" value="TreeGrafter"/>
</dbReference>
<dbReference type="GO" id="GO:0006265">
    <property type="term" value="P:DNA topological change"/>
    <property type="evidence" value="ECO:0007669"/>
    <property type="project" value="InterPro"/>
</dbReference>
<accession>A0A409VLP4</accession>
<dbReference type="GO" id="GO:0000712">
    <property type="term" value="P:resolution of meiotic recombination intermediates"/>
    <property type="evidence" value="ECO:0007669"/>
    <property type="project" value="TreeGrafter"/>
</dbReference>
<evidence type="ECO:0000256" key="8">
    <source>
        <dbReference type="ARBA" id="ARBA00023235"/>
    </source>
</evidence>
<comment type="catalytic activity">
    <reaction evidence="1">
        <text>ATP-dependent breakage, passage and rejoining of double-stranded DNA.</text>
        <dbReference type="EC" id="5.6.2.2"/>
    </reaction>
</comment>
<dbReference type="PRINTS" id="PR00418">
    <property type="entry name" value="TPI2FAMILY"/>
</dbReference>
<dbReference type="SUPFAM" id="SSF56719">
    <property type="entry name" value="Type II DNA topoisomerase"/>
    <property type="match status" value="1"/>
</dbReference>
<dbReference type="PANTHER" id="PTHR10169">
    <property type="entry name" value="DNA TOPOISOMERASE/GYRASE"/>
    <property type="match status" value="1"/>
</dbReference>
<dbReference type="PRINTS" id="PR01158">
    <property type="entry name" value="TOPISMRASEII"/>
</dbReference>
<organism evidence="9 10">
    <name type="scientific">Psilocybe cyanescens</name>
    <dbReference type="NCBI Taxonomy" id="93625"/>
    <lineage>
        <taxon>Eukaryota</taxon>
        <taxon>Fungi</taxon>
        <taxon>Dikarya</taxon>
        <taxon>Basidiomycota</taxon>
        <taxon>Agaricomycotina</taxon>
        <taxon>Agaricomycetes</taxon>
        <taxon>Agaricomycetidae</taxon>
        <taxon>Agaricales</taxon>
        <taxon>Agaricineae</taxon>
        <taxon>Strophariaceae</taxon>
        <taxon>Psilocybe</taxon>
    </lineage>
</organism>
<dbReference type="InterPro" id="IPR013760">
    <property type="entry name" value="Topo_IIA-like_dom_sf"/>
</dbReference>
<dbReference type="EC" id="5.6.2.2" evidence="3"/>
<dbReference type="OrthoDB" id="3263287at2759"/>
<evidence type="ECO:0000313" key="10">
    <source>
        <dbReference type="Proteomes" id="UP000283269"/>
    </source>
</evidence>
<keyword evidence="5" id="KW-0067">ATP-binding</keyword>
<name>A0A409VLP4_PSICY</name>
<keyword evidence="7" id="KW-0238">DNA-binding</keyword>
<dbReference type="GO" id="GO:0000819">
    <property type="term" value="P:sister chromatid segregation"/>
    <property type="evidence" value="ECO:0007669"/>
    <property type="project" value="TreeGrafter"/>
</dbReference>
<dbReference type="GO" id="GO:0005524">
    <property type="term" value="F:ATP binding"/>
    <property type="evidence" value="ECO:0007669"/>
    <property type="project" value="UniProtKB-KW"/>
</dbReference>
<evidence type="ECO:0000256" key="3">
    <source>
        <dbReference type="ARBA" id="ARBA00012895"/>
    </source>
</evidence>
<dbReference type="InterPro" id="IPR001154">
    <property type="entry name" value="TopoII_euk"/>
</dbReference>
<evidence type="ECO:0000256" key="7">
    <source>
        <dbReference type="ARBA" id="ARBA00023125"/>
    </source>
</evidence>
<keyword evidence="10" id="KW-1185">Reference proteome</keyword>
<sequence>MVCEGTPDTYSNHESGLSRLVDANNAGTEHAGACTLILTEGDSGAAFANAGLGVVGKDYFGVYPLCGKLLNVRDATLNEVQNNQDLLNLRKIMGLQYNKEYTNIYGLRYGRLMIMTNQATHGQKQRDFFTIPEYEKWLEETPGGEEWVLEHFTVGGSDRLCDED</sequence>
<dbReference type="STRING" id="93625.A0A409VLP4"/>
<keyword evidence="6" id="KW-0799">Topoisomerase</keyword>
<evidence type="ECO:0000256" key="4">
    <source>
        <dbReference type="ARBA" id="ARBA00022741"/>
    </source>
</evidence>
<dbReference type="InParanoid" id="A0A409VLP4"/>
<dbReference type="GO" id="GO:0003918">
    <property type="term" value="F:DNA topoisomerase type II (double strand cut, ATP-hydrolyzing) activity"/>
    <property type="evidence" value="ECO:0007669"/>
    <property type="project" value="UniProtKB-EC"/>
</dbReference>
<keyword evidence="8" id="KW-0413">Isomerase</keyword>
<comment type="cofactor">
    <cofactor evidence="2">
        <name>Mg(2+)</name>
        <dbReference type="ChEBI" id="CHEBI:18420"/>
    </cofactor>
</comment>
<dbReference type="InterPro" id="IPR050634">
    <property type="entry name" value="DNA_Topoisomerase_II"/>
</dbReference>
<keyword evidence="4" id="KW-0547">Nucleotide-binding</keyword>
<evidence type="ECO:0000256" key="6">
    <source>
        <dbReference type="ARBA" id="ARBA00023029"/>
    </source>
</evidence>
<dbReference type="FunFam" id="3.40.50.670:FF:000001">
    <property type="entry name" value="DNA topoisomerase 2"/>
    <property type="match status" value="1"/>
</dbReference>
<dbReference type="GO" id="GO:0003677">
    <property type="term" value="F:DNA binding"/>
    <property type="evidence" value="ECO:0007669"/>
    <property type="project" value="UniProtKB-KW"/>
</dbReference>
<dbReference type="EMBL" id="NHYD01003976">
    <property type="protein sequence ID" value="PPQ67194.1"/>
    <property type="molecule type" value="Genomic_DNA"/>
</dbReference>
<dbReference type="Proteomes" id="UP000283269">
    <property type="component" value="Unassembled WGS sequence"/>
</dbReference>
<evidence type="ECO:0000256" key="5">
    <source>
        <dbReference type="ARBA" id="ARBA00022840"/>
    </source>
</evidence>
<dbReference type="InterPro" id="IPR013759">
    <property type="entry name" value="Topo_IIA_B_C"/>
</dbReference>
<comment type="caution">
    <text evidence="9">The sequence shown here is derived from an EMBL/GenBank/DDBJ whole genome shotgun (WGS) entry which is preliminary data.</text>
</comment>
<dbReference type="Gene3D" id="3.40.50.670">
    <property type="match status" value="1"/>
</dbReference>
<reference evidence="9 10" key="1">
    <citation type="journal article" date="2018" name="Evol. Lett.">
        <title>Horizontal gene cluster transfer increased hallucinogenic mushroom diversity.</title>
        <authorList>
            <person name="Reynolds H.T."/>
            <person name="Vijayakumar V."/>
            <person name="Gluck-Thaler E."/>
            <person name="Korotkin H.B."/>
            <person name="Matheny P.B."/>
            <person name="Slot J.C."/>
        </authorList>
    </citation>
    <scope>NUCLEOTIDE SEQUENCE [LARGE SCALE GENOMIC DNA]</scope>
    <source>
        <strain evidence="9 10">2631</strain>
    </source>
</reference>
<protein>
    <recommendedName>
        <fullName evidence="3">DNA topoisomerase (ATP-hydrolyzing)</fullName>
        <ecNumber evidence="3">5.6.2.2</ecNumber>
    </recommendedName>
</protein>
<proteinExistence type="predicted"/>
<gene>
    <name evidence="9" type="ORF">CVT25_005795</name>
</gene>
<evidence type="ECO:0000256" key="2">
    <source>
        <dbReference type="ARBA" id="ARBA00001946"/>
    </source>
</evidence>
<dbReference type="AlphaFoldDB" id="A0A409VLP4"/>
<dbReference type="PANTHER" id="PTHR10169:SF38">
    <property type="entry name" value="DNA TOPOISOMERASE 2"/>
    <property type="match status" value="1"/>
</dbReference>
<evidence type="ECO:0000256" key="1">
    <source>
        <dbReference type="ARBA" id="ARBA00000185"/>
    </source>
</evidence>